<evidence type="ECO:0000313" key="1">
    <source>
        <dbReference type="EMBL" id="RCW28991.1"/>
    </source>
</evidence>
<proteinExistence type="predicted"/>
<keyword evidence="2" id="KW-1185">Reference proteome</keyword>
<name>A0A2T0WZ05_9BACT</name>
<gene>
    <name evidence="1" type="ORF">DFO77_13344</name>
</gene>
<dbReference type="AlphaFoldDB" id="A0A2T0WZ05"/>
<comment type="caution">
    <text evidence="1">The sequence shown here is derived from an EMBL/GenBank/DDBJ whole genome shotgun (WGS) entry which is preliminary data.</text>
</comment>
<dbReference type="RefSeq" id="WP_181256521.1">
    <property type="nucleotide sequence ID" value="NZ_PVTS01000022.1"/>
</dbReference>
<sequence length="45" mass="5362">MDRHYLGVGLLLLEDEKQKDQEEEFLSDEFFNIFADNEITNNIVE</sequence>
<protein>
    <submittedName>
        <fullName evidence="1">Uncharacterized protein</fullName>
    </submittedName>
</protein>
<accession>A0A2T0WZ05</accession>
<dbReference type="Proteomes" id="UP000252733">
    <property type="component" value="Unassembled WGS sequence"/>
</dbReference>
<reference evidence="1 2" key="1">
    <citation type="submission" date="2018-07" db="EMBL/GenBank/DDBJ databases">
        <title>Freshwater and sediment microbial communities from various areas in North America, analyzing microbe dynamics in response to fracking.</title>
        <authorList>
            <person name="Lamendella R."/>
        </authorList>
    </citation>
    <scope>NUCLEOTIDE SEQUENCE [LARGE SCALE GENOMIC DNA]</scope>
    <source>
        <strain evidence="1 2">160A</strain>
    </source>
</reference>
<dbReference type="EMBL" id="QPIZ01000033">
    <property type="protein sequence ID" value="RCW28991.1"/>
    <property type="molecule type" value="Genomic_DNA"/>
</dbReference>
<organism evidence="1 2">
    <name type="scientific">Marinilabilia salmonicolor</name>
    <dbReference type="NCBI Taxonomy" id="989"/>
    <lineage>
        <taxon>Bacteria</taxon>
        <taxon>Pseudomonadati</taxon>
        <taxon>Bacteroidota</taxon>
        <taxon>Bacteroidia</taxon>
        <taxon>Marinilabiliales</taxon>
        <taxon>Marinilabiliaceae</taxon>
        <taxon>Marinilabilia</taxon>
    </lineage>
</organism>
<evidence type="ECO:0000313" key="2">
    <source>
        <dbReference type="Proteomes" id="UP000252733"/>
    </source>
</evidence>